<dbReference type="STRING" id="46223.SAMN05421852_11455"/>
<dbReference type="Gene3D" id="3.10.310.10">
    <property type="entry name" value="Diaminopimelate Epimerase, Chain A, domain 1"/>
    <property type="match status" value="2"/>
</dbReference>
<feature type="site" description="Could be important to modulate the pK values of the two catalytic cysteine residues" evidence="9">
    <location>
        <position position="211"/>
    </location>
</feature>
<comment type="subunit">
    <text evidence="9">Homodimer.</text>
</comment>
<evidence type="ECO:0000256" key="7">
    <source>
        <dbReference type="ARBA" id="ARBA00023235"/>
    </source>
</evidence>
<feature type="active site" description="Proton donor" evidence="9">
    <location>
        <position position="70"/>
    </location>
</feature>
<evidence type="ECO:0000256" key="9">
    <source>
        <dbReference type="HAMAP-Rule" id="MF_00197"/>
    </source>
</evidence>
<evidence type="ECO:0000256" key="5">
    <source>
        <dbReference type="ARBA" id="ARBA00022605"/>
    </source>
</evidence>
<keyword evidence="5 9" id="KW-0028">Amino-acid biosynthesis</keyword>
<dbReference type="GO" id="GO:0005829">
    <property type="term" value="C:cytosol"/>
    <property type="evidence" value="ECO:0007669"/>
    <property type="project" value="TreeGrafter"/>
</dbReference>
<dbReference type="SUPFAM" id="SSF54506">
    <property type="entry name" value="Diaminopimelate epimerase-like"/>
    <property type="match status" value="2"/>
</dbReference>
<feature type="binding site" evidence="9">
    <location>
        <begin position="211"/>
        <end position="212"/>
    </location>
    <ligand>
        <name>substrate</name>
    </ligand>
</feature>
<dbReference type="Proteomes" id="UP000199545">
    <property type="component" value="Unassembled WGS sequence"/>
</dbReference>
<feature type="binding site" evidence="9">
    <location>
        <position position="193"/>
    </location>
    <ligand>
        <name>substrate</name>
    </ligand>
</feature>
<gene>
    <name evidence="9" type="primary">dapF</name>
    <name evidence="11" type="ORF">SAMN05421852_11455</name>
</gene>
<dbReference type="Pfam" id="PF01678">
    <property type="entry name" value="DAP_epimerase"/>
    <property type="match status" value="2"/>
</dbReference>
<dbReference type="RefSeq" id="WP_093230926.1">
    <property type="nucleotide sequence ID" value="NZ_FORR01000014.1"/>
</dbReference>
<dbReference type="AlphaFoldDB" id="A0A1I3SXE9"/>
<protein>
    <recommendedName>
        <fullName evidence="3 9">Diaminopimelate epimerase</fullName>
        <shortName evidence="9">DAP epimerase</shortName>
        <ecNumber evidence="3 9">5.1.1.7</ecNumber>
    </recommendedName>
    <alternativeName>
        <fullName evidence="9">PLP-independent amino acid racemase</fullName>
    </alternativeName>
</protein>
<dbReference type="PANTHER" id="PTHR31689:SF0">
    <property type="entry name" value="DIAMINOPIMELATE EPIMERASE"/>
    <property type="match status" value="1"/>
</dbReference>
<comment type="subcellular location">
    <subcellularLocation>
        <location evidence="9">Cytoplasm</location>
    </subcellularLocation>
</comment>
<dbReference type="PROSITE" id="PS01326">
    <property type="entry name" value="DAP_EPIMERASE"/>
    <property type="match status" value="1"/>
</dbReference>
<proteinExistence type="inferred from homology"/>
<evidence type="ECO:0000313" key="11">
    <source>
        <dbReference type="EMBL" id="SFJ62241.1"/>
    </source>
</evidence>
<comment type="function">
    <text evidence="9">Catalyzes the stereoinversion of LL-2,6-diaminopimelate (L,L-DAP) to meso-diaminopimelate (meso-DAP), a precursor of L-lysine and an essential component of the bacterial peptidoglycan.</text>
</comment>
<comment type="pathway">
    <text evidence="1 9">Amino-acid biosynthesis; L-lysine biosynthesis via DAP pathway; DL-2,6-diaminopimelate from LL-2,6-diaminopimelate: step 1/1.</text>
</comment>
<evidence type="ECO:0000256" key="1">
    <source>
        <dbReference type="ARBA" id="ARBA00005196"/>
    </source>
</evidence>
<comment type="similarity">
    <text evidence="2 9">Belongs to the diaminopimelate epimerase family.</text>
</comment>
<keyword evidence="6 9" id="KW-0457">Lysine biosynthesis</keyword>
<name>A0A1I3SXE9_9BACL</name>
<dbReference type="InterPro" id="IPR018510">
    <property type="entry name" value="DAP_epimerase_AS"/>
</dbReference>
<feature type="binding site" evidence="9">
    <location>
        <begin position="71"/>
        <end position="72"/>
    </location>
    <ligand>
        <name>substrate</name>
    </ligand>
</feature>
<feature type="binding site" evidence="9">
    <location>
        <begin position="221"/>
        <end position="222"/>
    </location>
    <ligand>
        <name>substrate</name>
    </ligand>
</feature>
<feature type="site" description="Could be important to modulate the pK values of the two catalytic cysteine residues" evidence="9">
    <location>
        <position position="162"/>
    </location>
</feature>
<evidence type="ECO:0000256" key="6">
    <source>
        <dbReference type="ARBA" id="ARBA00023154"/>
    </source>
</evidence>
<feature type="binding site" evidence="9">
    <location>
        <position position="11"/>
    </location>
    <ligand>
        <name>substrate</name>
    </ligand>
</feature>
<comment type="catalytic activity">
    <reaction evidence="8 9">
        <text>(2S,6S)-2,6-diaminopimelate = meso-2,6-diaminopimelate</text>
        <dbReference type="Rhea" id="RHEA:15393"/>
        <dbReference type="ChEBI" id="CHEBI:57609"/>
        <dbReference type="ChEBI" id="CHEBI:57791"/>
        <dbReference type="EC" id="5.1.1.7"/>
    </reaction>
</comment>
<feature type="active site" evidence="10">
    <location>
        <position position="70"/>
    </location>
</feature>
<reference evidence="11 12" key="1">
    <citation type="submission" date="2016-10" db="EMBL/GenBank/DDBJ databases">
        <authorList>
            <person name="de Groot N.N."/>
        </authorList>
    </citation>
    <scope>NUCLEOTIDE SEQUENCE [LARGE SCALE GENOMIC DNA]</scope>
    <source>
        <strain evidence="11 12">DSM 44778</strain>
    </source>
</reference>
<keyword evidence="7 9" id="KW-0413">Isomerase</keyword>
<organism evidence="11 12">
    <name type="scientific">Thermoflavimicrobium dichotomicum</name>
    <dbReference type="NCBI Taxonomy" id="46223"/>
    <lineage>
        <taxon>Bacteria</taxon>
        <taxon>Bacillati</taxon>
        <taxon>Bacillota</taxon>
        <taxon>Bacilli</taxon>
        <taxon>Bacillales</taxon>
        <taxon>Thermoactinomycetaceae</taxon>
        <taxon>Thermoflavimicrobium</taxon>
    </lineage>
</organism>
<dbReference type="FunFam" id="3.10.310.10:FF:000004">
    <property type="entry name" value="Diaminopimelate epimerase"/>
    <property type="match status" value="1"/>
</dbReference>
<dbReference type="OrthoDB" id="9805408at2"/>
<dbReference type="EC" id="5.1.1.7" evidence="3 9"/>
<evidence type="ECO:0000256" key="3">
    <source>
        <dbReference type="ARBA" id="ARBA00013080"/>
    </source>
</evidence>
<feature type="active site" description="Proton acceptor" evidence="9">
    <location>
        <position position="220"/>
    </location>
</feature>
<keyword evidence="12" id="KW-1185">Reference proteome</keyword>
<dbReference type="InterPro" id="IPR001653">
    <property type="entry name" value="DAP_epimerase_DapF"/>
</dbReference>
<evidence type="ECO:0000313" key="12">
    <source>
        <dbReference type="Proteomes" id="UP000199545"/>
    </source>
</evidence>
<dbReference type="GO" id="GO:0008837">
    <property type="term" value="F:diaminopimelate epimerase activity"/>
    <property type="evidence" value="ECO:0007669"/>
    <property type="project" value="UniProtKB-UniRule"/>
</dbReference>
<evidence type="ECO:0000256" key="2">
    <source>
        <dbReference type="ARBA" id="ARBA00010219"/>
    </source>
</evidence>
<comment type="caution">
    <text evidence="9">Lacks conserved residue(s) required for the propagation of feature annotation.</text>
</comment>
<sequence>MQFTKMHGLGNDFVIVVREEVPPYVEKLAKEICHRRFGIGADGLVFILPSERADFRMRIFNSDGSESEQCGNALRCVAKYYAEELSTIRKSELTVETGIGVQNVWLEMEQDQVKQIRVDMGEPILEAEKVPVLSKEKQVIHQPIRAGEQAFYFTAVSMGNPHAVIEVEDVQKIPLDVLGPMIETHEWFPRKTNVEFITVHSPDEITMRVWERGAGETMACGSGACAVVVAGVLNGKCDRKATVHLAGGDLEIEWNSGDQHVYMTGPAEKVFTGVWLKKY</sequence>
<evidence type="ECO:0000256" key="10">
    <source>
        <dbReference type="PROSITE-ProRule" id="PRU10125"/>
    </source>
</evidence>
<dbReference type="EMBL" id="FORR01000014">
    <property type="protein sequence ID" value="SFJ62241.1"/>
    <property type="molecule type" value="Genomic_DNA"/>
</dbReference>
<feature type="binding site" evidence="9">
    <location>
        <position position="160"/>
    </location>
    <ligand>
        <name>substrate</name>
    </ligand>
</feature>
<dbReference type="UniPathway" id="UPA00034">
    <property type="reaction ID" value="UER00025"/>
</dbReference>
<dbReference type="PANTHER" id="PTHR31689">
    <property type="entry name" value="DIAMINOPIMELATE EPIMERASE, CHLOROPLASTIC"/>
    <property type="match status" value="1"/>
</dbReference>
<dbReference type="GO" id="GO:0009089">
    <property type="term" value="P:lysine biosynthetic process via diaminopimelate"/>
    <property type="evidence" value="ECO:0007669"/>
    <property type="project" value="UniProtKB-UniRule"/>
</dbReference>
<evidence type="ECO:0000256" key="4">
    <source>
        <dbReference type="ARBA" id="ARBA00022490"/>
    </source>
</evidence>
<accession>A0A1I3SXE9</accession>
<dbReference type="NCBIfam" id="TIGR00652">
    <property type="entry name" value="DapF"/>
    <property type="match status" value="1"/>
</dbReference>
<dbReference type="HAMAP" id="MF_00197">
    <property type="entry name" value="DAP_epimerase"/>
    <property type="match status" value="1"/>
</dbReference>
<feature type="binding site" evidence="9">
    <location>
        <position position="61"/>
    </location>
    <ligand>
        <name>substrate</name>
    </ligand>
</feature>
<keyword evidence="4 9" id="KW-0963">Cytoplasm</keyword>
<evidence type="ECO:0000256" key="8">
    <source>
        <dbReference type="ARBA" id="ARBA00051712"/>
    </source>
</evidence>